<name>A0A485KQX7_9STRA</name>
<dbReference type="AlphaFoldDB" id="A0A485KQX7"/>
<dbReference type="Pfam" id="PF12796">
    <property type="entry name" value="Ank_2"/>
    <property type="match status" value="2"/>
</dbReference>
<dbReference type="PROSITE" id="PS50088">
    <property type="entry name" value="ANK_REPEAT"/>
    <property type="match status" value="5"/>
</dbReference>
<dbReference type="Pfam" id="PF00023">
    <property type="entry name" value="Ank"/>
    <property type="match status" value="1"/>
</dbReference>
<dbReference type="CDD" id="cd00201">
    <property type="entry name" value="WW"/>
    <property type="match status" value="1"/>
</dbReference>
<dbReference type="Gene3D" id="1.25.40.20">
    <property type="entry name" value="Ankyrin repeat-containing domain"/>
    <property type="match status" value="2"/>
</dbReference>
<reference evidence="6" key="2">
    <citation type="submission" date="2019-06" db="EMBL/GenBank/DDBJ databases">
        <title>Genomics analysis of Aphanomyces spp. identifies a new class of oomycete effector associated with host adaptation.</title>
        <authorList>
            <person name="Gaulin E."/>
        </authorList>
    </citation>
    <scope>NUCLEOTIDE SEQUENCE</scope>
    <source>
        <strain evidence="6">CBS 578.67</strain>
    </source>
</reference>
<dbReference type="SUPFAM" id="SSF48403">
    <property type="entry name" value="Ankyrin repeat"/>
    <property type="match status" value="2"/>
</dbReference>
<evidence type="ECO:0000256" key="4">
    <source>
        <dbReference type="SAM" id="Coils"/>
    </source>
</evidence>
<accession>A0A485KQX7</accession>
<dbReference type="InterPro" id="IPR002110">
    <property type="entry name" value="Ankyrin_rpt"/>
</dbReference>
<keyword evidence="8" id="KW-1185">Reference proteome</keyword>
<dbReference type="SMART" id="SM00248">
    <property type="entry name" value="ANK"/>
    <property type="match status" value="8"/>
</dbReference>
<feature type="region of interest" description="Disordered" evidence="5">
    <location>
        <begin position="1040"/>
        <end position="1063"/>
    </location>
</feature>
<dbReference type="EMBL" id="VJMH01005221">
    <property type="protein sequence ID" value="KAF0698760.1"/>
    <property type="molecule type" value="Genomic_DNA"/>
</dbReference>
<feature type="repeat" description="ANK" evidence="3">
    <location>
        <begin position="743"/>
        <end position="775"/>
    </location>
</feature>
<feature type="region of interest" description="Disordered" evidence="5">
    <location>
        <begin position="1"/>
        <end position="104"/>
    </location>
</feature>
<dbReference type="Proteomes" id="UP000332933">
    <property type="component" value="Unassembled WGS sequence"/>
</dbReference>
<gene>
    <name evidence="7" type="primary">Aste57867_10618</name>
    <name evidence="6" type="ORF">As57867_010578</name>
    <name evidence="7" type="ORF">ASTE57867_10618</name>
</gene>
<feature type="coiled-coil region" evidence="4">
    <location>
        <begin position="533"/>
        <end position="574"/>
    </location>
</feature>
<feature type="repeat" description="ANK" evidence="3">
    <location>
        <begin position="455"/>
        <end position="487"/>
    </location>
</feature>
<dbReference type="OrthoDB" id="75503at2759"/>
<evidence type="ECO:0000256" key="2">
    <source>
        <dbReference type="ARBA" id="ARBA00023043"/>
    </source>
</evidence>
<evidence type="ECO:0000256" key="3">
    <source>
        <dbReference type="PROSITE-ProRule" id="PRU00023"/>
    </source>
</evidence>
<evidence type="ECO:0000313" key="8">
    <source>
        <dbReference type="Proteomes" id="UP000332933"/>
    </source>
</evidence>
<feature type="compositionally biased region" description="Low complexity" evidence="5">
    <location>
        <begin position="230"/>
        <end position="242"/>
    </location>
</feature>
<keyword evidence="2 3" id="KW-0040">ANK repeat</keyword>
<feature type="repeat" description="ANK" evidence="3">
    <location>
        <begin position="809"/>
        <end position="841"/>
    </location>
</feature>
<dbReference type="PANTHER" id="PTHR24201">
    <property type="entry name" value="ANK_REP_REGION DOMAIN-CONTAINING PROTEIN"/>
    <property type="match status" value="1"/>
</dbReference>
<feature type="region of interest" description="Disordered" evidence="5">
    <location>
        <begin position="230"/>
        <end position="316"/>
    </location>
</feature>
<evidence type="ECO:0000313" key="7">
    <source>
        <dbReference type="EMBL" id="VFT87490.1"/>
    </source>
</evidence>
<feature type="compositionally biased region" description="Polar residues" evidence="5">
    <location>
        <begin position="253"/>
        <end position="276"/>
    </location>
</feature>
<keyword evidence="1" id="KW-0677">Repeat</keyword>
<proteinExistence type="predicted"/>
<dbReference type="PROSITE" id="PS50297">
    <property type="entry name" value="ANK_REP_REGION"/>
    <property type="match status" value="3"/>
</dbReference>
<dbReference type="InterPro" id="IPR050776">
    <property type="entry name" value="Ank_Repeat/CDKN_Inhibitor"/>
</dbReference>
<keyword evidence="4" id="KW-0175">Coiled coil</keyword>
<feature type="repeat" description="ANK" evidence="3">
    <location>
        <begin position="776"/>
        <end position="808"/>
    </location>
</feature>
<dbReference type="PANTHER" id="PTHR24201:SF16">
    <property type="entry name" value="ANKYRIN-1-LIKE-RELATED"/>
    <property type="match status" value="1"/>
</dbReference>
<dbReference type="InterPro" id="IPR036770">
    <property type="entry name" value="Ankyrin_rpt-contain_sf"/>
</dbReference>
<dbReference type="InterPro" id="IPR036020">
    <property type="entry name" value="WW_dom_sf"/>
</dbReference>
<protein>
    <submittedName>
        <fullName evidence="7">Aste57867_10618 protein</fullName>
    </submittedName>
</protein>
<evidence type="ECO:0000256" key="1">
    <source>
        <dbReference type="ARBA" id="ARBA00022737"/>
    </source>
</evidence>
<organism evidence="7 8">
    <name type="scientific">Aphanomyces stellatus</name>
    <dbReference type="NCBI Taxonomy" id="120398"/>
    <lineage>
        <taxon>Eukaryota</taxon>
        <taxon>Sar</taxon>
        <taxon>Stramenopiles</taxon>
        <taxon>Oomycota</taxon>
        <taxon>Saprolegniomycetes</taxon>
        <taxon>Saprolegniales</taxon>
        <taxon>Verrucalvaceae</taxon>
        <taxon>Aphanomyces</taxon>
    </lineage>
</organism>
<evidence type="ECO:0000313" key="6">
    <source>
        <dbReference type="EMBL" id="KAF0698760.1"/>
    </source>
</evidence>
<feature type="region of interest" description="Disordered" evidence="5">
    <location>
        <begin position="639"/>
        <end position="664"/>
    </location>
</feature>
<evidence type="ECO:0000256" key="5">
    <source>
        <dbReference type="SAM" id="MobiDB-lite"/>
    </source>
</evidence>
<dbReference type="Gene3D" id="2.20.70.10">
    <property type="match status" value="1"/>
</dbReference>
<sequence length="1063" mass="115528">MMKSSVGSEAHLDEDDSREMVDEGHSLLPHAPPSPMKTPVSSEDQCARTVKSDPSQPNEDEAMDQMRPESALDETSRDKTLVAMLPPPPPTVHVTDPSHDESPLISFTEDDGYGEVELKASTKPYLTTTTAVVLQSPIEVVKQLPPAEDSTPVPLLLPQVLDDQSARFDVDALSGEAAMAQSPSFFAPTDGALCPQPLALEIPTEPTARQQLSPFRLDLHDDATAPYQAQSFASSGRRSAASVKPPTAAALDISTTSCSPRASTASNSPTKQQQRLSPMIHVDVPTSPRRRASKTSTKSASSSPPRSPPDDDDDAENWIVCQADTGDTYYYNTRRHISQWAAPPSLRHVYDHQSPDQPDSLHVAVSDGDLSRVEALLAAGVAPDGLDDEGRSALWYALEHVDIAQVLLEHGADAATRLDVHGTTLLHLVTRQRNIEMLALLLATSALDVDARDGHQQTALHVAATFGFRRCVEMLLDYGASPAVLDGNSQTPIMLSTLGSHVGCVQLLQMALAQLMAAAAVEEDAPLQEGTRIEQLETQVAATTKAFEDTQRAYQQLQEEMTLLRHDKSQHTETLETAYRIANSRIAMLEALAKRTNDEHEHERTIWHAKEAKYERELVTYMDVMKSLQEDVASFIERHPHSPKASPPRQQQSRPPSPTPPFVAAYSPVYTESAVDESNGGQDDAMAVDRARVDAVWSQFFMNAAQSKLKAPADLMQAVLDANYSDVATLLASGHSPNQRDDFNRSPLHLASDIGDADMLALLCESMGDIEARDAKGNTPLHIACFRGHVGCVKFLVESAADVVVVNTDGDSVVHASASSGSLPCLRLVVEYGATPSGRNKMGETAYDMLLERDGPVTHLLDFLQSAMNATASPAKKQPMRHAPVPPTQYMAVDDMDEFVSPASSPVAAPPYHVNIYDRENDADDEDDVVTQKLAMGLAPDGWGGWIRVTASSMFGLAKKEDAYRVVDEDPASPMKPPTDAEVLTTAKYHELVPPAHVSEAMKHVQPRRTAMELPQDVAYAMKQRAAKATPNRYAMAGQVHAKSMQRSSSRYVDPFHPANGAE</sequence>
<feature type="repeat" description="ANK" evidence="3">
    <location>
        <begin position="421"/>
        <end position="454"/>
    </location>
</feature>
<reference evidence="7 8" key="1">
    <citation type="submission" date="2019-03" db="EMBL/GenBank/DDBJ databases">
        <authorList>
            <person name="Gaulin E."/>
            <person name="Dumas B."/>
        </authorList>
    </citation>
    <scope>NUCLEOTIDE SEQUENCE [LARGE SCALE GENOMIC DNA]</scope>
    <source>
        <strain evidence="7">CBS 568.67</strain>
    </source>
</reference>
<dbReference type="EMBL" id="CAADRA010005242">
    <property type="protein sequence ID" value="VFT87490.1"/>
    <property type="molecule type" value="Genomic_DNA"/>
</dbReference>
<dbReference type="SUPFAM" id="SSF51045">
    <property type="entry name" value="WW domain"/>
    <property type="match status" value="1"/>
</dbReference>
<feature type="compositionally biased region" description="Low complexity" evidence="5">
    <location>
        <begin position="294"/>
        <end position="304"/>
    </location>
</feature>
<dbReference type="GO" id="GO:0005634">
    <property type="term" value="C:nucleus"/>
    <property type="evidence" value="ECO:0007669"/>
    <property type="project" value="TreeGrafter"/>
</dbReference>
<dbReference type="InterPro" id="IPR001202">
    <property type="entry name" value="WW_dom"/>
</dbReference>